<protein>
    <submittedName>
        <fullName evidence="1">Uncharacterized protein</fullName>
    </submittedName>
</protein>
<gene>
    <name evidence="1" type="ORF">QFC22_001481</name>
</gene>
<evidence type="ECO:0000313" key="2">
    <source>
        <dbReference type="Proteomes" id="UP001243375"/>
    </source>
</evidence>
<keyword evidence="2" id="KW-1185">Reference proteome</keyword>
<dbReference type="EMBL" id="JASBWU010000003">
    <property type="protein sequence ID" value="KAJ9123283.1"/>
    <property type="molecule type" value="Genomic_DNA"/>
</dbReference>
<name>A0ACC2XHI2_9TREE</name>
<accession>A0ACC2XHI2</accession>
<evidence type="ECO:0000313" key="1">
    <source>
        <dbReference type="EMBL" id="KAJ9123283.1"/>
    </source>
</evidence>
<organism evidence="1 2">
    <name type="scientific">Naganishia vaughanmartiniae</name>
    <dbReference type="NCBI Taxonomy" id="1424756"/>
    <lineage>
        <taxon>Eukaryota</taxon>
        <taxon>Fungi</taxon>
        <taxon>Dikarya</taxon>
        <taxon>Basidiomycota</taxon>
        <taxon>Agaricomycotina</taxon>
        <taxon>Tremellomycetes</taxon>
        <taxon>Filobasidiales</taxon>
        <taxon>Filobasidiaceae</taxon>
        <taxon>Naganishia</taxon>
    </lineage>
</organism>
<comment type="caution">
    <text evidence="1">The sequence shown here is derived from an EMBL/GenBank/DDBJ whole genome shotgun (WGS) entry which is preliminary data.</text>
</comment>
<reference evidence="1" key="1">
    <citation type="submission" date="2023-04" db="EMBL/GenBank/DDBJ databases">
        <title>Draft Genome sequencing of Naganishia species isolated from polar environments using Oxford Nanopore Technology.</title>
        <authorList>
            <person name="Leo P."/>
            <person name="Venkateswaran K."/>
        </authorList>
    </citation>
    <scope>NUCLEOTIDE SEQUENCE</scope>
    <source>
        <strain evidence="1">MNA-CCFEE 5425</strain>
    </source>
</reference>
<proteinExistence type="predicted"/>
<sequence length="265" mass="29101">MVQVSVVDPSGASAFRKCEVHQLEVRDDPSMVRNDSQKDAKGLVTIPPPAENVSSSSPTDVEVTTVDFCPVVPKQTETSSGDMGARLQPSKDRHAGQKKPTSVMYIIPIQAHHKAHRTAEHSCEAAGQSGQDMRSRNPILRSHSTPAADRPERNVNVKGSRPTSAKVSFARTKDSSQSAEMLSEGKAPIATIKDKVRTVAQDRTHASMQLLMRYAKELEGKRLRNERLRQKNSLHFGYQALRWMAISHSVIFVCASVIVLALVKG</sequence>
<dbReference type="Proteomes" id="UP001243375">
    <property type="component" value="Unassembled WGS sequence"/>
</dbReference>